<dbReference type="NCBIfam" id="TIGR01845">
    <property type="entry name" value="outer_NodT"/>
    <property type="match status" value="1"/>
</dbReference>
<dbReference type="GO" id="GO:0005886">
    <property type="term" value="C:plasma membrane"/>
    <property type="evidence" value="ECO:0007669"/>
    <property type="project" value="UniProtKB-SubCell"/>
</dbReference>
<dbReference type="KEGG" id="uru:DSM104443_03101"/>
<keyword evidence="2" id="KW-0812">Transmembrane</keyword>
<keyword evidence="2" id="KW-0472">Membrane</keyword>
<dbReference type="EMBL" id="CP053069">
    <property type="protein sequence ID" value="QJR12018.1"/>
    <property type="molecule type" value="Genomic_DNA"/>
</dbReference>
<keyword evidence="3" id="KW-0175">Coiled coil</keyword>
<dbReference type="InterPro" id="IPR010131">
    <property type="entry name" value="MdtP/NodT-like"/>
</dbReference>
<keyword evidence="2" id="KW-0449">Lipoprotein</keyword>
<gene>
    <name evidence="4" type="primary">oprM_4</name>
    <name evidence="4" type="ORF">DSM104443_03101</name>
</gene>
<organism evidence="4 5">
    <name type="scientific">Usitatibacter rugosus</name>
    <dbReference type="NCBI Taxonomy" id="2732067"/>
    <lineage>
        <taxon>Bacteria</taxon>
        <taxon>Pseudomonadati</taxon>
        <taxon>Pseudomonadota</taxon>
        <taxon>Betaproteobacteria</taxon>
        <taxon>Nitrosomonadales</taxon>
        <taxon>Usitatibacteraceae</taxon>
        <taxon>Usitatibacter</taxon>
    </lineage>
</organism>
<protein>
    <submittedName>
        <fullName evidence="4">Outer membrane protein OprM</fullName>
    </submittedName>
</protein>
<dbReference type="Gene3D" id="1.20.1600.10">
    <property type="entry name" value="Outer membrane efflux proteins (OEP)"/>
    <property type="match status" value="1"/>
</dbReference>
<accession>A0A6M4GYP8</accession>
<evidence type="ECO:0000256" key="1">
    <source>
        <dbReference type="ARBA" id="ARBA00007613"/>
    </source>
</evidence>
<dbReference type="InterPro" id="IPR003423">
    <property type="entry name" value="OMP_efflux"/>
</dbReference>
<evidence type="ECO:0000313" key="5">
    <source>
        <dbReference type="Proteomes" id="UP000501534"/>
    </source>
</evidence>
<dbReference type="RefSeq" id="WP_171093851.1">
    <property type="nucleotide sequence ID" value="NZ_CP053069.1"/>
</dbReference>
<dbReference type="PANTHER" id="PTHR30203:SF33">
    <property type="entry name" value="BLR4455 PROTEIN"/>
    <property type="match status" value="1"/>
</dbReference>
<dbReference type="GO" id="GO:0015562">
    <property type="term" value="F:efflux transmembrane transporter activity"/>
    <property type="evidence" value="ECO:0007669"/>
    <property type="project" value="InterPro"/>
</dbReference>
<keyword evidence="2" id="KW-0564">Palmitate</keyword>
<reference evidence="4 5" key="1">
    <citation type="submission" date="2020-04" db="EMBL/GenBank/DDBJ databases">
        <title>Usitatibacter rugosus gen. nov., sp. nov. and Usitatibacter palustris sp. nov., novel members of Usitatibacteraceae fam. nov. within the order Nitrosomonadales isolated from soil.</title>
        <authorList>
            <person name="Huber K.J."/>
            <person name="Neumann-Schaal M."/>
            <person name="Geppert A."/>
            <person name="Luckner M."/>
            <person name="Wanner G."/>
            <person name="Overmann J."/>
        </authorList>
    </citation>
    <scope>NUCLEOTIDE SEQUENCE [LARGE SCALE GENOMIC DNA]</scope>
    <source>
        <strain evidence="4 5">0125_3</strain>
    </source>
</reference>
<keyword evidence="2" id="KW-0732">Signal</keyword>
<dbReference type="AlphaFoldDB" id="A0A6M4GYP8"/>
<dbReference type="PROSITE" id="PS51257">
    <property type="entry name" value="PROKAR_LIPOPROTEIN"/>
    <property type="match status" value="1"/>
</dbReference>
<dbReference type="SUPFAM" id="SSF56954">
    <property type="entry name" value="Outer membrane efflux proteins (OEP)"/>
    <property type="match status" value="1"/>
</dbReference>
<evidence type="ECO:0000313" key="4">
    <source>
        <dbReference type="EMBL" id="QJR12018.1"/>
    </source>
</evidence>
<keyword evidence="5" id="KW-1185">Reference proteome</keyword>
<evidence type="ECO:0000256" key="3">
    <source>
        <dbReference type="SAM" id="Coils"/>
    </source>
</evidence>
<sequence length="475" mass="51126">MNTRTVSRFAVATLVAAVMAACATVPDIDASQFPQAPAQFKEQAAYKDQGKWTVVNPSTTPARTDWWKAFDDPVLDELIERANRNNASIQASAARLAQARALARITDADRYPQLGVGAGVGRVGGVFEGTNGPARSFGTVGANLGYELDLFGKLSRGSEAARLDARAQASLLVSTQLLVQADVAQAYLALRALDDERTIVRETIAAYRGTLDLTERRYRAGDVAELDVARARTEVAATEADLLAIERRRTEVEHILAVLVGEVASNFDVSSGAWKTALPRIPAGVPSTVLARRPDVAAAQDRMLAAQQRAGVARAAWFPDVSLTANAGYASSELSDVFKWSARAWGIGALLSLPVFDGGRRDAGVKNADAILDENAAKYREQVLVAFRDVEDQLSALRLLSEQAEAQDRAVSSAARATALSDARYRNGFVSQLDLLDSQRSELRNRRQALQVRSAQYQATVGLVRALGGGWEVNT</sequence>
<dbReference type="PANTHER" id="PTHR30203">
    <property type="entry name" value="OUTER MEMBRANE CATION EFFLUX PROTEIN"/>
    <property type="match status" value="1"/>
</dbReference>
<feature type="chain" id="PRO_5027137882" evidence="2">
    <location>
        <begin position="24"/>
        <end position="475"/>
    </location>
</feature>
<keyword evidence="2" id="KW-1134">Transmembrane beta strand</keyword>
<dbReference type="Pfam" id="PF02321">
    <property type="entry name" value="OEP"/>
    <property type="match status" value="2"/>
</dbReference>
<proteinExistence type="inferred from homology"/>
<comment type="similarity">
    <text evidence="1 2">Belongs to the outer membrane factor (OMF) (TC 1.B.17) family.</text>
</comment>
<feature type="coiled-coil region" evidence="3">
    <location>
        <begin position="433"/>
        <end position="460"/>
    </location>
</feature>
<comment type="subcellular location">
    <subcellularLocation>
        <location evidence="2">Cell membrane</location>
        <topology evidence="2">Lipid-anchor</topology>
    </subcellularLocation>
</comment>
<dbReference type="Proteomes" id="UP000501534">
    <property type="component" value="Chromosome"/>
</dbReference>
<feature type="signal peptide" evidence="2">
    <location>
        <begin position="1"/>
        <end position="23"/>
    </location>
</feature>
<name>A0A6M4GYP8_9PROT</name>
<dbReference type="Gene3D" id="2.20.200.10">
    <property type="entry name" value="Outer membrane efflux proteins (OEP)"/>
    <property type="match status" value="1"/>
</dbReference>
<evidence type="ECO:0000256" key="2">
    <source>
        <dbReference type="RuleBase" id="RU362097"/>
    </source>
</evidence>